<dbReference type="AlphaFoldDB" id="A0A5K8A0Z3"/>
<proteinExistence type="predicted"/>
<dbReference type="RefSeq" id="WP_155313700.1">
    <property type="nucleotide sequence ID" value="NZ_AP021876.1"/>
</dbReference>
<evidence type="ECO:0000313" key="2">
    <source>
        <dbReference type="Proteomes" id="UP000425960"/>
    </source>
</evidence>
<dbReference type="Proteomes" id="UP000425960">
    <property type="component" value="Chromosome"/>
</dbReference>
<protein>
    <submittedName>
        <fullName evidence="1">Uncharacterized protein</fullName>
    </submittedName>
</protein>
<dbReference type="KEGG" id="dov:DSCO28_66620"/>
<dbReference type="EMBL" id="AP021876">
    <property type="protein sequence ID" value="BBO86096.1"/>
    <property type="molecule type" value="Genomic_DNA"/>
</dbReference>
<name>A0A5K8A0Z3_9BACT</name>
<evidence type="ECO:0000313" key="1">
    <source>
        <dbReference type="EMBL" id="BBO86096.1"/>
    </source>
</evidence>
<sequence length="59" mass="6590">MDKKLKKKSLCKWDKSDAQESWAEFSGLVGKSKFVCGKCLRSAKLKGMLCKPEKLAKPA</sequence>
<gene>
    <name evidence="1" type="ORF">DSCO28_66620</name>
</gene>
<reference evidence="1 2" key="1">
    <citation type="submission" date="2019-11" db="EMBL/GenBank/DDBJ databases">
        <title>Comparative genomics of hydrocarbon-degrading Desulfosarcina strains.</title>
        <authorList>
            <person name="Watanabe M."/>
            <person name="Kojima H."/>
            <person name="Fukui M."/>
        </authorList>
    </citation>
    <scope>NUCLEOTIDE SEQUENCE [LARGE SCALE GENOMIC DNA]</scope>
    <source>
        <strain evidence="1 2">28bB2T</strain>
    </source>
</reference>
<organism evidence="1 2">
    <name type="scientific">Desulfosarcina ovata subsp. sediminis</name>
    <dbReference type="NCBI Taxonomy" id="885957"/>
    <lineage>
        <taxon>Bacteria</taxon>
        <taxon>Pseudomonadati</taxon>
        <taxon>Thermodesulfobacteriota</taxon>
        <taxon>Desulfobacteria</taxon>
        <taxon>Desulfobacterales</taxon>
        <taxon>Desulfosarcinaceae</taxon>
        <taxon>Desulfosarcina</taxon>
    </lineage>
</organism>
<accession>A0A5K8A0Z3</accession>